<proteinExistence type="predicted"/>
<keyword evidence="2" id="KW-1185">Reference proteome</keyword>
<dbReference type="InterPro" id="IPR008928">
    <property type="entry name" value="6-hairpin_glycosidase_sf"/>
</dbReference>
<reference evidence="1" key="2">
    <citation type="submission" date="2022-09" db="EMBL/GenBank/DDBJ databases">
        <authorList>
            <person name="Sun Q."/>
            <person name="Ohkuma M."/>
        </authorList>
    </citation>
    <scope>NUCLEOTIDE SEQUENCE</scope>
    <source>
        <strain evidence="1">JCM 13583</strain>
    </source>
</reference>
<reference evidence="1" key="1">
    <citation type="journal article" date="2014" name="Int. J. Syst. Evol. Microbiol.">
        <title>Complete genome sequence of Corynebacterium casei LMG S-19264T (=DSM 44701T), isolated from a smear-ripened cheese.</title>
        <authorList>
            <consortium name="US DOE Joint Genome Institute (JGI-PGF)"/>
            <person name="Walter F."/>
            <person name="Albersmeier A."/>
            <person name="Kalinowski J."/>
            <person name="Ruckert C."/>
        </authorList>
    </citation>
    <scope>NUCLEOTIDE SEQUENCE</scope>
    <source>
        <strain evidence="1">JCM 13583</strain>
    </source>
</reference>
<dbReference type="GO" id="GO:0005975">
    <property type="term" value="P:carbohydrate metabolic process"/>
    <property type="evidence" value="ECO:0007669"/>
    <property type="project" value="InterPro"/>
</dbReference>
<accession>A0AA37FBV9</accession>
<name>A0AA37FBV9_9ARCH</name>
<comment type="caution">
    <text evidence="1">The sequence shown here is derived from an EMBL/GenBank/DDBJ whole genome shotgun (WGS) entry which is preliminary data.</text>
</comment>
<dbReference type="EMBL" id="BMNY01000002">
    <property type="protein sequence ID" value="GGM77320.1"/>
    <property type="molecule type" value="Genomic_DNA"/>
</dbReference>
<evidence type="ECO:0000313" key="1">
    <source>
        <dbReference type="EMBL" id="GGM77320.1"/>
    </source>
</evidence>
<gene>
    <name evidence="1" type="ORF">GCM10007108_14370</name>
</gene>
<dbReference type="Gene3D" id="1.50.10.10">
    <property type="match status" value="1"/>
</dbReference>
<dbReference type="InterPro" id="IPR012341">
    <property type="entry name" value="6hp_glycosidase-like_sf"/>
</dbReference>
<protein>
    <submittedName>
        <fullName evidence="1">Uncharacterized protein</fullName>
    </submittedName>
</protein>
<sequence>MAGAFPVEEAPQRRFATISSQDEYLIFPTDLGEADAGFHVRGEMAGYWHHPFRLFRSMHVYCGGERLRPDRVQWYPWKFNATFGEGKLTVSLLTGGGLEISFLWMRHKDMVIDLRPQEVWLSTGRGCSIISKGGSVVLVCGGLEFTVRAERMELRGETLTVGLGRYGSFLILPQGRGSALASYPSHRYLLPLRMVQVEPQGSWVAGACQMAKSNIAMLIQRWGGKHLLTAGHPDFPWFFAIDTFLSARGAMYTGEWRAVADTLRFLASRSSGGRIPHEVVTNGVVYNSGDLEESALFPAVVAEASMWRRSWRLFSELSDTVGRSVRYVWETGLTGRGIMEDQDRGSGIDIDTVCFFTRSLELLLTVPEGVLGATGLGREEVGEMLRSSRRLLEAFWLPETGTYANRIVEGVPRDLGFWTSVLPLFMGMSSEERAREFASSGYLRISGDGGITVSPGGTVMPVNNGIAAIGLMRYGLVGPAMREFLSLSRSLGRYSPGCFPEMSNREGCYLQAWSAAMFIQALVEAIGGYDPTGGGKKRECPEVLEHLGLPSLSMRNVVTPQGQVDIDVLSG</sequence>
<dbReference type="SUPFAM" id="SSF48208">
    <property type="entry name" value="Six-hairpin glycosidases"/>
    <property type="match status" value="1"/>
</dbReference>
<dbReference type="RefSeq" id="WP_188681554.1">
    <property type="nucleotide sequence ID" value="NZ_BMNY01000002.1"/>
</dbReference>
<organism evidence="1 2">
    <name type="scientific">Thermogymnomonas acidicola</name>
    <dbReference type="NCBI Taxonomy" id="399579"/>
    <lineage>
        <taxon>Archaea</taxon>
        <taxon>Methanobacteriati</taxon>
        <taxon>Thermoplasmatota</taxon>
        <taxon>Thermoplasmata</taxon>
        <taxon>Thermoplasmatales</taxon>
        <taxon>Thermogymnomonas</taxon>
    </lineage>
</organism>
<dbReference type="Proteomes" id="UP000632195">
    <property type="component" value="Unassembled WGS sequence"/>
</dbReference>
<evidence type="ECO:0000313" key="2">
    <source>
        <dbReference type="Proteomes" id="UP000632195"/>
    </source>
</evidence>
<dbReference type="AlphaFoldDB" id="A0AA37FBV9"/>